<feature type="domain" description="Deacetylase sirtuin-type" evidence="5">
    <location>
        <begin position="1"/>
        <end position="241"/>
    </location>
</feature>
<dbReference type="InterPro" id="IPR029035">
    <property type="entry name" value="DHS-like_NAD/FAD-binding_dom"/>
</dbReference>
<dbReference type="InterPro" id="IPR027546">
    <property type="entry name" value="Sirtuin_class_III"/>
</dbReference>
<keyword evidence="7" id="KW-1185">Reference proteome</keyword>
<evidence type="ECO:0000256" key="3">
    <source>
        <dbReference type="HAMAP-Rule" id="MF_01121"/>
    </source>
</evidence>
<comment type="domain">
    <text evidence="3">2 residues (Tyr-53 and Arg-56) present in a large hydrophobic pocket are probably involved in substrate specificity. They are important for desuccinylation activity, but dispensable for deacetylation activity.</text>
</comment>
<comment type="cofactor">
    <cofactor evidence="3">
        <name>Zn(2+)</name>
        <dbReference type="ChEBI" id="CHEBI:29105"/>
    </cofactor>
    <text evidence="3">Binds 1 zinc ion per subunit.</text>
</comment>
<name>A0ABT6J638_9GAMM</name>
<dbReference type="PANTHER" id="PTHR11085:SF4">
    <property type="entry name" value="NAD-DEPENDENT PROTEIN DEACYLASE"/>
    <property type="match status" value="1"/>
</dbReference>
<dbReference type="NCBIfam" id="NF001753">
    <property type="entry name" value="PRK00481.1-3"/>
    <property type="match status" value="1"/>
</dbReference>
<keyword evidence="6" id="KW-0012">Acyltransferase</keyword>
<feature type="binding site" evidence="3 4">
    <location>
        <position position="116"/>
    </location>
    <ligand>
        <name>Zn(2+)</name>
        <dbReference type="ChEBI" id="CHEBI:29105"/>
    </ligand>
</feature>
<sequence length="254" mass="26403">MRIALLSGAGMSAESGISTFRDALTGLWARFDPQRLATPEAFAADPALVWGWYRWRAAQVAAARPNAGHAGIARLEASGHRVDVITQNVDDLHERAGSTRVLHLHGRLLASRCADCGARRAPDPILGGPPPAETGAPEPPPRCDACAGSYRPDVVWFGEALPQAPWEAACAAIQACELLVVVGTSGLVQPAASLPGLALARAVPVLEINPDATPLSARADALWRLPASRGIAALVARLEAAPGGDPRVLVAATP</sequence>
<reference evidence="6 7" key="1">
    <citation type="submission" date="2023-04" db="EMBL/GenBank/DDBJ databases">
        <title>Luteimonas endophyticus RD2P54.</title>
        <authorList>
            <person name="Sun J.-Q."/>
        </authorList>
    </citation>
    <scope>NUCLEOTIDE SEQUENCE [LARGE SCALE GENOMIC DNA]</scope>
    <source>
        <strain evidence="6 7">RD2P54</strain>
    </source>
</reference>
<comment type="caution">
    <text evidence="3">Lacks conserved residue(s) required for the propagation of feature annotation.</text>
</comment>
<dbReference type="EMBL" id="JARXRM010000019">
    <property type="protein sequence ID" value="MDH5822296.1"/>
    <property type="molecule type" value="Genomic_DNA"/>
</dbReference>
<keyword evidence="2 3" id="KW-0520">NAD</keyword>
<evidence type="ECO:0000313" key="6">
    <source>
        <dbReference type="EMBL" id="MDH5822296.1"/>
    </source>
</evidence>
<dbReference type="InterPro" id="IPR026590">
    <property type="entry name" value="Ssirtuin_cat_dom"/>
</dbReference>
<proteinExistence type="inferred from homology"/>
<dbReference type="Pfam" id="PF02146">
    <property type="entry name" value="SIR2"/>
    <property type="match status" value="1"/>
</dbReference>
<evidence type="ECO:0000256" key="4">
    <source>
        <dbReference type="PROSITE-ProRule" id="PRU00236"/>
    </source>
</evidence>
<dbReference type="InterPro" id="IPR050134">
    <property type="entry name" value="NAD-dep_sirtuin_deacylases"/>
</dbReference>
<feature type="binding site" evidence="3 4">
    <location>
        <position position="146"/>
    </location>
    <ligand>
        <name>Zn(2+)</name>
        <dbReference type="ChEBI" id="CHEBI:29105"/>
    </ligand>
</feature>
<feature type="binding site" evidence="3">
    <location>
        <position position="227"/>
    </location>
    <ligand>
        <name>NAD(+)</name>
        <dbReference type="ChEBI" id="CHEBI:57540"/>
    </ligand>
</feature>
<feature type="active site" description="Proton acceptor" evidence="3 4">
    <location>
        <position position="105"/>
    </location>
</feature>
<comment type="subcellular location">
    <subcellularLocation>
        <location evidence="3">Cytoplasm</location>
    </subcellularLocation>
</comment>
<dbReference type="PROSITE" id="PS50305">
    <property type="entry name" value="SIRTUIN"/>
    <property type="match status" value="1"/>
</dbReference>
<dbReference type="GO" id="GO:0034979">
    <property type="term" value="F:NAD-dependent protein lysine deacetylase activity"/>
    <property type="evidence" value="ECO:0007669"/>
    <property type="project" value="UniProtKB-EC"/>
</dbReference>
<dbReference type="SUPFAM" id="SSF52467">
    <property type="entry name" value="DHS-like NAD/FAD-binding domain"/>
    <property type="match status" value="1"/>
</dbReference>
<evidence type="ECO:0000256" key="2">
    <source>
        <dbReference type="ARBA" id="ARBA00023027"/>
    </source>
</evidence>
<dbReference type="PANTHER" id="PTHR11085">
    <property type="entry name" value="NAD-DEPENDENT PROTEIN DEACYLASE SIRTUIN-5, MITOCHONDRIAL-RELATED"/>
    <property type="match status" value="1"/>
</dbReference>
<keyword evidence="3" id="KW-0963">Cytoplasm</keyword>
<comment type="catalytic activity">
    <reaction evidence="3">
        <text>N(6)-acetyl-L-lysyl-[protein] + NAD(+) + H2O = 2''-O-acetyl-ADP-D-ribose + nicotinamide + L-lysyl-[protein]</text>
        <dbReference type="Rhea" id="RHEA:43636"/>
        <dbReference type="Rhea" id="RHEA-COMP:9752"/>
        <dbReference type="Rhea" id="RHEA-COMP:10731"/>
        <dbReference type="ChEBI" id="CHEBI:15377"/>
        <dbReference type="ChEBI" id="CHEBI:17154"/>
        <dbReference type="ChEBI" id="CHEBI:29969"/>
        <dbReference type="ChEBI" id="CHEBI:57540"/>
        <dbReference type="ChEBI" id="CHEBI:61930"/>
        <dbReference type="ChEBI" id="CHEBI:83767"/>
        <dbReference type="EC" id="2.3.1.286"/>
    </reaction>
</comment>
<gene>
    <name evidence="3" type="primary">cobB</name>
    <name evidence="6" type="ORF">QFW77_04735</name>
</gene>
<keyword evidence="1 6" id="KW-0808">Transferase</keyword>
<feature type="binding site" evidence="3 4">
    <location>
        <position position="113"/>
    </location>
    <ligand>
        <name>Zn(2+)</name>
        <dbReference type="ChEBI" id="CHEBI:29105"/>
    </ligand>
</feature>
<dbReference type="CDD" id="cd01412">
    <property type="entry name" value="SIRT5_Af1_CobB"/>
    <property type="match status" value="1"/>
</dbReference>
<dbReference type="Gene3D" id="3.40.50.1220">
    <property type="entry name" value="TPP-binding domain"/>
    <property type="match status" value="1"/>
</dbReference>
<dbReference type="Proteomes" id="UP001156940">
    <property type="component" value="Unassembled WGS sequence"/>
</dbReference>
<feature type="binding site" evidence="3">
    <location>
        <begin position="209"/>
        <end position="211"/>
    </location>
    <ligand>
        <name>NAD(+)</name>
        <dbReference type="ChEBI" id="CHEBI:57540"/>
    </ligand>
</feature>
<evidence type="ECO:0000259" key="5">
    <source>
        <dbReference type="PROSITE" id="PS50305"/>
    </source>
</evidence>
<feature type="binding site" evidence="3 4">
    <location>
        <position position="143"/>
    </location>
    <ligand>
        <name>Zn(2+)</name>
        <dbReference type="ChEBI" id="CHEBI:29105"/>
    </ligand>
</feature>
<dbReference type="InterPro" id="IPR026591">
    <property type="entry name" value="Sirtuin_cat_small_dom_sf"/>
</dbReference>
<comment type="function">
    <text evidence="3">NAD-dependent lysine deacetylase and desuccinylase that specifically removes acetyl and succinyl groups on target proteins. Modulates the activities of several proteins which are inactive in their acylated form.</text>
</comment>
<dbReference type="HAMAP" id="MF_01121">
    <property type="entry name" value="Sirtuin_ClassIII"/>
    <property type="match status" value="1"/>
</dbReference>
<keyword evidence="3 4" id="KW-0862">Zinc</keyword>
<feature type="binding site" evidence="3">
    <location>
        <position position="56"/>
    </location>
    <ligand>
        <name>substrate</name>
    </ligand>
</feature>
<dbReference type="EC" id="2.3.1.286" evidence="3"/>
<comment type="caution">
    <text evidence="6">The sequence shown here is derived from an EMBL/GenBank/DDBJ whole genome shotgun (WGS) entry which is preliminary data.</text>
</comment>
<protein>
    <recommendedName>
        <fullName evidence="3">NAD-dependent protein deacylase</fullName>
        <ecNumber evidence="3">2.3.1.286</ecNumber>
    </recommendedName>
    <alternativeName>
        <fullName evidence="3">Regulatory protein SIR2 homolog</fullName>
    </alternativeName>
</protein>
<dbReference type="InterPro" id="IPR003000">
    <property type="entry name" value="Sirtuin"/>
</dbReference>
<comment type="similarity">
    <text evidence="3">Belongs to the sirtuin family. Class III subfamily.</text>
</comment>
<feature type="binding site" evidence="3">
    <location>
        <begin position="183"/>
        <end position="185"/>
    </location>
    <ligand>
        <name>NAD(+)</name>
        <dbReference type="ChEBI" id="CHEBI:57540"/>
    </ligand>
</feature>
<dbReference type="Gene3D" id="3.30.1600.10">
    <property type="entry name" value="SIR2/SIRT2 'Small Domain"/>
    <property type="match status" value="1"/>
</dbReference>
<comment type="catalytic activity">
    <reaction evidence="3">
        <text>N(6)-succinyl-L-lysyl-[protein] + NAD(+) + H2O = 2''-O-succinyl-ADP-D-ribose + nicotinamide + L-lysyl-[protein]</text>
        <dbReference type="Rhea" id="RHEA:47668"/>
        <dbReference type="Rhea" id="RHEA-COMP:9752"/>
        <dbReference type="Rhea" id="RHEA-COMP:11877"/>
        <dbReference type="ChEBI" id="CHEBI:15377"/>
        <dbReference type="ChEBI" id="CHEBI:17154"/>
        <dbReference type="ChEBI" id="CHEBI:29969"/>
        <dbReference type="ChEBI" id="CHEBI:57540"/>
        <dbReference type="ChEBI" id="CHEBI:87830"/>
        <dbReference type="ChEBI" id="CHEBI:87832"/>
    </reaction>
</comment>
<evidence type="ECO:0000313" key="7">
    <source>
        <dbReference type="Proteomes" id="UP001156940"/>
    </source>
</evidence>
<organism evidence="6 7">
    <name type="scientific">Luteimonas endophytica</name>
    <dbReference type="NCBI Taxonomy" id="3042023"/>
    <lineage>
        <taxon>Bacteria</taxon>
        <taxon>Pseudomonadati</taxon>
        <taxon>Pseudomonadota</taxon>
        <taxon>Gammaproteobacteria</taxon>
        <taxon>Lysobacterales</taxon>
        <taxon>Lysobacteraceae</taxon>
        <taxon>Luteimonas</taxon>
    </lineage>
</organism>
<accession>A0ABT6J638</accession>
<feature type="binding site" evidence="3">
    <location>
        <begin position="87"/>
        <end position="90"/>
    </location>
    <ligand>
        <name>NAD(+)</name>
        <dbReference type="ChEBI" id="CHEBI:57540"/>
    </ligand>
</feature>
<keyword evidence="3 4" id="KW-0479">Metal-binding</keyword>
<feature type="binding site" evidence="3">
    <location>
        <position position="53"/>
    </location>
    <ligand>
        <name>substrate</name>
    </ligand>
</feature>
<evidence type="ECO:0000256" key="1">
    <source>
        <dbReference type="ARBA" id="ARBA00022679"/>
    </source>
</evidence>